<dbReference type="GO" id="GO:0006355">
    <property type="term" value="P:regulation of DNA-templated transcription"/>
    <property type="evidence" value="ECO:0007669"/>
    <property type="project" value="InterPro"/>
</dbReference>
<dbReference type="SUPFAM" id="SSF47598">
    <property type="entry name" value="Ribbon-helix-helix"/>
    <property type="match status" value="1"/>
</dbReference>
<dbReference type="Pfam" id="PF17723">
    <property type="entry name" value="RHH_8"/>
    <property type="match status" value="1"/>
</dbReference>
<dbReference type="PANTHER" id="PTHR36215">
    <property type="entry name" value="BLL4998 PROTEIN"/>
    <property type="match status" value="1"/>
</dbReference>
<reference evidence="1" key="1">
    <citation type="journal article" date="2021" name="PeerJ">
        <title>Extensive microbial diversity within the chicken gut microbiome revealed by metagenomics and culture.</title>
        <authorList>
            <person name="Gilroy R."/>
            <person name="Ravi A."/>
            <person name="Getino M."/>
            <person name="Pursley I."/>
            <person name="Horton D.L."/>
            <person name="Alikhan N.F."/>
            <person name="Baker D."/>
            <person name="Gharbi K."/>
            <person name="Hall N."/>
            <person name="Watson M."/>
            <person name="Adriaenssens E.M."/>
            <person name="Foster-Nyarko E."/>
            <person name="Jarju S."/>
            <person name="Secka A."/>
            <person name="Antonio M."/>
            <person name="Oren A."/>
            <person name="Chaudhuri R.R."/>
            <person name="La Ragione R."/>
            <person name="Hildebrand F."/>
            <person name="Pallen M.J."/>
        </authorList>
    </citation>
    <scope>NUCLEOTIDE SEQUENCE</scope>
    <source>
        <strain evidence="1">316</strain>
    </source>
</reference>
<organism evidence="1 2">
    <name type="scientific">Methylorubrum populi</name>
    <dbReference type="NCBI Taxonomy" id="223967"/>
    <lineage>
        <taxon>Bacteria</taxon>
        <taxon>Pseudomonadati</taxon>
        <taxon>Pseudomonadota</taxon>
        <taxon>Alphaproteobacteria</taxon>
        <taxon>Hyphomicrobiales</taxon>
        <taxon>Methylobacteriaceae</taxon>
        <taxon>Methylorubrum</taxon>
    </lineage>
</organism>
<comment type="caution">
    <text evidence="1">The sequence shown here is derived from an EMBL/GenBank/DDBJ whole genome shotgun (WGS) entry which is preliminary data.</text>
</comment>
<accession>A0A921E0K4</accession>
<dbReference type="CDD" id="cd22231">
    <property type="entry name" value="RHH_NikR_HicB-like"/>
    <property type="match status" value="1"/>
</dbReference>
<protein>
    <submittedName>
        <fullName evidence="1">CopG family transcriptional regulator</fullName>
    </submittedName>
</protein>
<dbReference type="InterPro" id="IPR010985">
    <property type="entry name" value="Ribbon_hlx_hlx"/>
</dbReference>
<name>A0A921E0K4_9HYPH</name>
<evidence type="ECO:0000313" key="1">
    <source>
        <dbReference type="EMBL" id="HJE22963.1"/>
    </source>
</evidence>
<gene>
    <name evidence="1" type="ORF">K8W01_04830</name>
</gene>
<dbReference type="AlphaFoldDB" id="A0A921E0K4"/>
<sequence>MMDVMQESRHEAPLAMTLGAKLAAKPGDSEKITVNLGFVDLGHVDLLVSEGVYANRSDFIRTAIRNQIERHADITRQSVARKPIEFGLRRYGRVELEAALAAGIRLEIRVLGLAVIADDVSADLASATIASIEVLGGFQASPAVKRVLAGRLF</sequence>
<dbReference type="EMBL" id="DYYG01000013">
    <property type="protein sequence ID" value="HJE22963.1"/>
    <property type="molecule type" value="Genomic_DNA"/>
</dbReference>
<evidence type="ECO:0000313" key="2">
    <source>
        <dbReference type="Proteomes" id="UP000742631"/>
    </source>
</evidence>
<dbReference type="Proteomes" id="UP000742631">
    <property type="component" value="Unassembled WGS sequence"/>
</dbReference>
<dbReference type="InterPro" id="IPR013321">
    <property type="entry name" value="Arc_rbn_hlx_hlx"/>
</dbReference>
<proteinExistence type="predicted"/>
<dbReference type="Gene3D" id="1.10.1220.10">
    <property type="entry name" value="Met repressor-like"/>
    <property type="match status" value="1"/>
</dbReference>
<dbReference type="PANTHER" id="PTHR36215:SF1">
    <property type="entry name" value="BLL4998 PROTEIN"/>
    <property type="match status" value="1"/>
</dbReference>
<dbReference type="InterPro" id="IPR041088">
    <property type="entry name" value="RHH_8"/>
</dbReference>
<reference evidence="1" key="2">
    <citation type="submission" date="2021-09" db="EMBL/GenBank/DDBJ databases">
        <authorList>
            <person name="Gilroy R."/>
        </authorList>
    </citation>
    <scope>NUCLEOTIDE SEQUENCE</scope>
    <source>
        <strain evidence="1">316</strain>
    </source>
</reference>